<dbReference type="Proteomes" id="UP000237271">
    <property type="component" value="Unassembled WGS sequence"/>
</dbReference>
<comment type="caution">
    <text evidence="1">The sequence shown here is derived from an EMBL/GenBank/DDBJ whole genome shotgun (WGS) entry which is preliminary data.</text>
</comment>
<proteinExistence type="predicted"/>
<evidence type="ECO:0000313" key="2">
    <source>
        <dbReference type="Proteomes" id="UP000237271"/>
    </source>
</evidence>
<keyword evidence="2" id="KW-1185">Reference proteome</keyword>
<dbReference type="OrthoDB" id="125686at2759"/>
<accession>A0A2P4XE91</accession>
<dbReference type="AlphaFoldDB" id="A0A2P4XE91"/>
<organism evidence="1 2">
    <name type="scientific">Phytophthora palmivora</name>
    <dbReference type="NCBI Taxonomy" id="4796"/>
    <lineage>
        <taxon>Eukaryota</taxon>
        <taxon>Sar</taxon>
        <taxon>Stramenopiles</taxon>
        <taxon>Oomycota</taxon>
        <taxon>Peronosporomycetes</taxon>
        <taxon>Peronosporales</taxon>
        <taxon>Peronosporaceae</taxon>
        <taxon>Phytophthora</taxon>
    </lineage>
</organism>
<protein>
    <submittedName>
        <fullName evidence="1">Uncharacterized protein</fullName>
    </submittedName>
</protein>
<name>A0A2P4XE91_9STRA</name>
<gene>
    <name evidence="1" type="ORF">PHPALM_20683</name>
</gene>
<evidence type="ECO:0000313" key="1">
    <source>
        <dbReference type="EMBL" id="POM63866.1"/>
    </source>
</evidence>
<reference evidence="1 2" key="1">
    <citation type="journal article" date="2017" name="Genome Biol. Evol.">
        <title>Phytophthora megakarya and P. palmivora, closely related causal agents of cacao black pod rot, underwent increases in genome sizes and gene numbers by different mechanisms.</title>
        <authorList>
            <person name="Ali S.S."/>
            <person name="Shao J."/>
            <person name="Lary D.J."/>
            <person name="Kronmiller B."/>
            <person name="Shen D."/>
            <person name="Strem M.D."/>
            <person name="Amoako-Attah I."/>
            <person name="Akrofi A.Y."/>
            <person name="Begoude B.A."/>
            <person name="Ten Hoopen G.M."/>
            <person name="Coulibaly K."/>
            <person name="Kebe B.I."/>
            <person name="Melnick R.L."/>
            <person name="Guiltinan M.J."/>
            <person name="Tyler B.M."/>
            <person name="Meinhardt L.W."/>
            <person name="Bailey B.A."/>
        </authorList>
    </citation>
    <scope>NUCLEOTIDE SEQUENCE [LARGE SCALE GENOMIC DNA]</scope>
    <source>
        <strain evidence="2">sbr112.9</strain>
    </source>
</reference>
<dbReference type="EMBL" id="NCKW01011277">
    <property type="protein sequence ID" value="POM63866.1"/>
    <property type="molecule type" value="Genomic_DNA"/>
</dbReference>
<sequence length="377" mass="41452">MSSTLAVPTTEVTAHLVLRTLSSRSIAEIFRSALRAGKDAANKVQLQEVFVSLVGDLYEEIAVILCEVVSHNDASFLLRHQPFSLSDLIDDVVSVVYSQKPLNDAYQIFVAQVRETRISSVVDQPKSTQPLHIHNDRGGNLLSNGCSYRWLLEPTSVQVLDTATRDVLSNMTLASIAQFVREFSCIDLDIKQKAASLSLQSVFILPHQVSPMTLVLDGRHRVFRVLPSGLSSMIKTLEGWCIGDYVGCLSDDGQSVDVDFFAYKGAADTPLDTRVKVSSTSDCSTDDRTAVARRISLSITLEEKQGNTYSSTHLAGDCYPSNIFAFVDGVVSGPTHRQELAGNFKLSEMTSAERGELWDTLDWMSLMEIRAGYVAIC</sequence>